<proteinExistence type="predicted"/>
<dbReference type="Proteomes" id="UP000255050">
    <property type="component" value="Unassembled WGS sequence"/>
</dbReference>
<evidence type="ECO:0000313" key="2">
    <source>
        <dbReference type="Proteomes" id="UP000255050"/>
    </source>
</evidence>
<dbReference type="EMBL" id="UGJR01000006">
    <property type="protein sequence ID" value="STT08055.1"/>
    <property type="molecule type" value="Genomic_DNA"/>
</dbReference>
<accession>A0A7H4MY92</accession>
<gene>
    <name evidence="1" type="ORF">NCTC11694_07683</name>
</gene>
<comment type="caution">
    <text evidence="1">The sequence shown here is derived from an EMBL/GenBank/DDBJ whole genome shotgun (WGS) entry which is preliminary data.</text>
</comment>
<evidence type="ECO:0000313" key="1">
    <source>
        <dbReference type="EMBL" id="STT08055.1"/>
    </source>
</evidence>
<sequence length="129" mass="14154">MFSSAKFSSLTFLFRALTLPALLREGAVAQQVATKRSGVMAGLATALSDPNDILFFPQSIHIADGIGCCLGLLTAVWVRIDRSVLSLDILAVRRWLTARYVKRLTTVSATTCGSNRFSKEKNGWRPAHR</sequence>
<reference evidence="1 2" key="1">
    <citation type="submission" date="2018-06" db="EMBL/GenBank/DDBJ databases">
        <authorList>
            <consortium name="Pathogen Informatics"/>
            <person name="Doyle S."/>
        </authorList>
    </citation>
    <scope>NUCLEOTIDE SEQUENCE [LARGE SCALE GENOMIC DNA]</scope>
    <source>
        <strain evidence="1 2">NCTC11694</strain>
    </source>
</reference>
<organism evidence="1 2">
    <name type="scientific">Klebsiella michiganensis</name>
    <dbReference type="NCBI Taxonomy" id="1134687"/>
    <lineage>
        <taxon>Bacteria</taxon>
        <taxon>Pseudomonadati</taxon>
        <taxon>Pseudomonadota</taxon>
        <taxon>Gammaproteobacteria</taxon>
        <taxon>Enterobacterales</taxon>
        <taxon>Enterobacteriaceae</taxon>
        <taxon>Klebsiella/Raoultella group</taxon>
        <taxon>Klebsiella</taxon>
    </lineage>
</organism>
<name>A0A7H4MY92_9ENTR</name>
<protein>
    <submittedName>
        <fullName evidence="1">Uncharacterized protein</fullName>
    </submittedName>
</protein>
<dbReference type="AlphaFoldDB" id="A0A7H4MY92"/>